<reference evidence="10 11" key="2">
    <citation type="submission" date="2019-09" db="EMBL/GenBank/DDBJ databases">
        <authorList>
            <person name="Mazur A."/>
        </authorList>
    </citation>
    <scope>NUCLEOTIDE SEQUENCE [LARGE SCALE GENOMIC DNA]</scope>
    <source>
        <strain evidence="10 11">3729k</strain>
    </source>
</reference>
<dbReference type="HAMAP" id="MF_00227">
    <property type="entry name" value="RNase_P"/>
    <property type="match status" value="1"/>
</dbReference>
<organism evidence="10 11">
    <name type="scientific">Arenimonas fontis</name>
    <dbReference type="NCBI Taxonomy" id="2608255"/>
    <lineage>
        <taxon>Bacteria</taxon>
        <taxon>Pseudomonadati</taxon>
        <taxon>Pseudomonadota</taxon>
        <taxon>Gammaproteobacteria</taxon>
        <taxon>Lysobacterales</taxon>
        <taxon>Lysobacteraceae</taxon>
        <taxon>Arenimonas</taxon>
    </lineage>
</organism>
<dbReference type="PANTHER" id="PTHR33992">
    <property type="entry name" value="RIBONUCLEASE P PROTEIN COMPONENT"/>
    <property type="match status" value="1"/>
</dbReference>
<keyword evidence="11" id="KW-1185">Reference proteome</keyword>
<dbReference type="PROSITE" id="PS00648">
    <property type="entry name" value="RIBONUCLEASE_P"/>
    <property type="match status" value="1"/>
</dbReference>
<evidence type="ECO:0000256" key="6">
    <source>
        <dbReference type="ARBA" id="ARBA00022884"/>
    </source>
</evidence>
<protein>
    <recommendedName>
        <fullName evidence="7 8">Ribonuclease P protein component</fullName>
        <shortName evidence="7">RNase P protein</shortName>
        <shortName evidence="7">RNaseP protein</shortName>
        <ecNumber evidence="7 8">3.1.26.5</ecNumber>
    </recommendedName>
    <alternativeName>
        <fullName evidence="7">Protein C5</fullName>
    </alternativeName>
</protein>
<dbReference type="Pfam" id="PF00825">
    <property type="entry name" value="Ribonuclease_P"/>
    <property type="match status" value="1"/>
</dbReference>
<evidence type="ECO:0000256" key="2">
    <source>
        <dbReference type="ARBA" id="ARBA00022694"/>
    </source>
</evidence>
<dbReference type="GO" id="GO:0004526">
    <property type="term" value="F:ribonuclease P activity"/>
    <property type="evidence" value="ECO:0007669"/>
    <property type="project" value="UniProtKB-UniRule"/>
</dbReference>
<keyword evidence="2 7" id="KW-0819">tRNA processing</keyword>
<dbReference type="InterPro" id="IPR020539">
    <property type="entry name" value="RNase_P_CS"/>
</dbReference>
<comment type="function">
    <text evidence="1 7">RNaseP catalyzes the removal of the 5'-leader sequence from pre-tRNA to produce the mature 5'-terminus. It can also cleave other RNA substrates such as 4.5S RNA. The protein component plays an auxiliary but essential role in vivo by binding to the 5'-leader sequence and broadening the substrate specificity of the ribozyme.</text>
</comment>
<evidence type="ECO:0000256" key="9">
    <source>
        <dbReference type="SAM" id="MobiDB-lite"/>
    </source>
</evidence>
<dbReference type="PANTHER" id="PTHR33992:SF1">
    <property type="entry name" value="RIBONUCLEASE P PROTEIN COMPONENT"/>
    <property type="match status" value="1"/>
</dbReference>
<keyword evidence="3 7" id="KW-0540">Nuclease</keyword>
<evidence type="ECO:0000256" key="5">
    <source>
        <dbReference type="ARBA" id="ARBA00022801"/>
    </source>
</evidence>
<sequence length="141" mass="15310">MSRSFPPRARLRAAADFQAAFKQGKRLSSPQLRLIVRLRSEPGEPRLGIAVSRKVDKRAVVRNRIKRLARELFRQERAGLPAGDYVLVAQPGAAAQPLSALREQLAGLLQRARSLKAPAAGGTMPPFPDASARPATNPPES</sequence>
<dbReference type="GO" id="GO:0030677">
    <property type="term" value="C:ribonuclease P complex"/>
    <property type="evidence" value="ECO:0007669"/>
    <property type="project" value="TreeGrafter"/>
</dbReference>
<evidence type="ECO:0000313" key="11">
    <source>
        <dbReference type="Proteomes" id="UP000322165"/>
    </source>
</evidence>
<comment type="similarity">
    <text evidence="7">Belongs to the RnpA family.</text>
</comment>
<dbReference type="InterPro" id="IPR014721">
    <property type="entry name" value="Ribsml_uS5_D2-typ_fold_subgr"/>
</dbReference>
<evidence type="ECO:0000256" key="7">
    <source>
        <dbReference type="HAMAP-Rule" id="MF_00227"/>
    </source>
</evidence>
<evidence type="ECO:0000256" key="8">
    <source>
        <dbReference type="NCBIfam" id="TIGR00188"/>
    </source>
</evidence>
<reference evidence="10 11" key="1">
    <citation type="submission" date="2019-09" db="EMBL/GenBank/DDBJ databases">
        <title>Arenimonas chukotkensis sp. nov., a bacterium isolated from Chukotka hot spring, Arctic region, Russia.</title>
        <authorList>
            <person name="Zayulina K.S."/>
            <person name="Prokofeva M.I."/>
            <person name="Elcheninov A.G."/>
            <person name="Novikov A."/>
            <person name="Kochetkova T.V."/>
            <person name="Kublanov I.V."/>
        </authorList>
    </citation>
    <scope>NUCLEOTIDE SEQUENCE [LARGE SCALE GENOMIC DNA]</scope>
    <source>
        <strain evidence="10 11">3729k</strain>
    </source>
</reference>
<dbReference type="Proteomes" id="UP000322165">
    <property type="component" value="Unassembled WGS sequence"/>
</dbReference>
<dbReference type="InterPro" id="IPR020568">
    <property type="entry name" value="Ribosomal_Su5_D2-typ_SF"/>
</dbReference>
<evidence type="ECO:0000256" key="1">
    <source>
        <dbReference type="ARBA" id="ARBA00002663"/>
    </source>
</evidence>
<keyword evidence="6 7" id="KW-0694">RNA-binding</keyword>
<dbReference type="Gene3D" id="3.30.230.10">
    <property type="match status" value="1"/>
</dbReference>
<evidence type="ECO:0000256" key="4">
    <source>
        <dbReference type="ARBA" id="ARBA00022759"/>
    </source>
</evidence>
<feature type="region of interest" description="Disordered" evidence="9">
    <location>
        <begin position="116"/>
        <end position="141"/>
    </location>
</feature>
<dbReference type="GO" id="GO:0000049">
    <property type="term" value="F:tRNA binding"/>
    <property type="evidence" value="ECO:0007669"/>
    <property type="project" value="UniProtKB-UniRule"/>
</dbReference>
<evidence type="ECO:0000313" key="10">
    <source>
        <dbReference type="EMBL" id="KAA2284077.1"/>
    </source>
</evidence>
<gene>
    <name evidence="7 10" type="primary">rnpA</name>
    <name evidence="10" type="ORF">F0415_11105</name>
</gene>
<comment type="subunit">
    <text evidence="7">Consists of a catalytic RNA component (M1 or rnpB) and a protein subunit.</text>
</comment>
<accession>A0A5B2Z866</accession>
<proteinExistence type="inferred from homology"/>
<keyword evidence="5 7" id="KW-0378">Hydrolase</keyword>
<dbReference type="GO" id="GO:0001682">
    <property type="term" value="P:tRNA 5'-leader removal"/>
    <property type="evidence" value="ECO:0007669"/>
    <property type="project" value="UniProtKB-UniRule"/>
</dbReference>
<comment type="caution">
    <text evidence="10">The sequence shown here is derived from an EMBL/GenBank/DDBJ whole genome shotgun (WGS) entry which is preliminary data.</text>
</comment>
<dbReference type="NCBIfam" id="TIGR00188">
    <property type="entry name" value="rnpA"/>
    <property type="match status" value="1"/>
</dbReference>
<dbReference type="EMBL" id="VUOD01000011">
    <property type="protein sequence ID" value="KAA2284077.1"/>
    <property type="molecule type" value="Genomic_DNA"/>
</dbReference>
<dbReference type="GO" id="GO:0042781">
    <property type="term" value="F:3'-tRNA processing endoribonuclease activity"/>
    <property type="evidence" value="ECO:0007669"/>
    <property type="project" value="TreeGrafter"/>
</dbReference>
<evidence type="ECO:0000256" key="3">
    <source>
        <dbReference type="ARBA" id="ARBA00022722"/>
    </source>
</evidence>
<dbReference type="EC" id="3.1.26.5" evidence="7 8"/>
<name>A0A5B2Z866_9GAMM</name>
<dbReference type="SUPFAM" id="SSF54211">
    <property type="entry name" value="Ribosomal protein S5 domain 2-like"/>
    <property type="match status" value="1"/>
</dbReference>
<dbReference type="InterPro" id="IPR000100">
    <property type="entry name" value="RNase_P"/>
</dbReference>
<dbReference type="AlphaFoldDB" id="A0A5B2Z866"/>
<keyword evidence="4 7" id="KW-0255">Endonuclease</keyword>
<comment type="catalytic activity">
    <reaction evidence="7">
        <text>Endonucleolytic cleavage of RNA, removing 5'-extranucleotides from tRNA precursor.</text>
        <dbReference type="EC" id="3.1.26.5"/>
    </reaction>
</comment>